<name>A0A9D3WUI3_9SAUR</name>
<protein>
    <submittedName>
        <fullName evidence="1">Uncharacterized protein</fullName>
    </submittedName>
</protein>
<keyword evidence="2" id="KW-1185">Reference proteome</keyword>
<dbReference type="EMBL" id="JAHDVG010000486">
    <property type="protein sequence ID" value="KAH1168322.1"/>
    <property type="molecule type" value="Genomic_DNA"/>
</dbReference>
<organism evidence="1 2">
    <name type="scientific">Mauremys mutica</name>
    <name type="common">yellowpond turtle</name>
    <dbReference type="NCBI Taxonomy" id="74926"/>
    <lineage>
        <taxon>Eukaryota</taxon>
        <taxon>Metazoa</taxon>
        <taxon>Chordata</taxon>
        <taxon>Craniata</taxon>
        <taxon>Vertebrata</taxon>
        <taxon>Euteleostomi</taxon>
        <taxon>Archelosauria</taxon>
        <taxon>Testudinata</taxon>
        <taxon>Testudines</taxon>
        <taxon>Cryptodira</taxon>
        <taxon>Durocryptodira</taxon>
        <taxon>Testudinoidea</taxon>
        <taxon>Geoemydidae</taxon>
        <taxon>Geoemydinae</taxon>
        <taxon>Mauremys</taxon>
    </lineage>
</organism>
<sequence>MQRKRRCHECHCDTTVASQMLLEVRHSPQYTQSREIFHQRQHVTEIPKLEQKSSRQRYFTPVSTWTEPVASVILRQIEGGKVLRKLKGRTKEECLIVAQIAAYLNASKTVSPRFQKMDVHNLRYSSALVLLTQTTEAQRRGEVE</sequence>
<accession>A0A9D3WUI3</accession>
<dbReference type="AlphaFoldDB" id="A0A9D3WUI3"/>
<proteinExistence type="predicted"/>
<dbReference type="Proteomes" id="UP000827986">
    <property type="component" value="Unassembled WGS sequence"/>
</dbReference>
<reference evidence="1" key="1">
    <citation type="submission" date="2021-09" db="EMBL/GenBank/DDBJ databases">
        <title>The genome of Mauremys mutica provides insights into the evolution of semi-aquatic lifestyle.</title>
        <authorList>
            <person name="Gong S."/>
            <person name="Gao Y."/>
        </authorList>
    </citation>
    <scope>NUCLEOTIDE SEQUENCE</scope>
    <source>
        <strain evidence="1">MM-2020</strain>
        <tissue evidence="1">Muscle</tissue>
    </source>
</reference>
<evidence type="ECO:0000313" key="1">
    <source>
        <dbReference type="EMBL" id="KAH1168322.1"/>
    </source>
</evidence>
<comment type="caution">
    <text evidence="1">The sequence shown here is derived from an EMBL/GenBank/DDBJ whole genome shotgun (WGS) entry which is preliminary data.</text>
</comment>
<evidence type="ECO:0000313" key="2">
    <source>
        <dbReference type="Proteomes" id="UP000827986"/>
    </source>
</evidence>
<gene>
    <name evidence="1" type="ORF">KIL84_003805</name>
</gene>